<name>A0A8X6NTI3_NEPPI</name>
<feature type="compositionally biased region" description="Low complexity" evidence="2">
    <location>
        <begin position="404"/>
        <end position="416"/>
    </location>
</feature>
<keyword evidence="4" id="KW-1185">Reference proteome</keyword>
<feature type="coiled-coil region" evidence="1">
    <location>
        <begin position="757"/>
        <end position="794"/>
    </location>
</feature>
<evidence type="ECO:0000256" key="2">
    <source>
        <dbReference type="SAM" id="MobiDB-lite"/>
    </source>
</evidence>
<keyword evidence="1" id="KW-0175">Coiled coil</keyword>
<gene>
    <name evidence="3" type="ORF">NPIL_449921</name>
</gene>
<dbReference type="Proteomes" id="UP000887013">
    <property type="component" value="Unassembled WGS sequence"/>
</dbReference>
<feature type="region of interest" description="Disordered" evidence="2">
    <location>
        <begin position="397"/>
        <end position="450"/>
    </location>
</feature>
<protein>
    <submittedName>
        <fullName evidence="3">Uncharacterized protein</fullName>
    </submittedName>
</protein>
<feature type="compositionally biased region" description="Polar residues" evidence="2">
    <location>
        <begin position="426"/>
        <end position="435"/>
    </location>
</feature>
<organism evidence="3 4">
    <name type="scientific">Nephila pilipes</name>
    <name type="common">Giant wood spider</name>
    <name type="synonym">Nephila maculata</name>
    <dbReference type="NCBI Taxonomy" id="299642"/>
    <lineage>
        <taxon>Eukaryota</taxon>
        <taxon>Metazoa</taxon>
        <taxon>Ecdysozoa</taxon>
        <taxon>Arthropoda</taxon>
        <taxon>Chelicerata</taxon>
        <taxon>Arachnida</taxon>
        <taxon>Araneae</taxon>
        <taxon>Araneomorphae</taxon>
        <taxon>Entelegynae</taxon>
        <taxon>Araneoidea</taxon>
        <taxon>Nephilidae</taxon>
        <taxon>Nephila</taxon>
    </lineage>
</organism>
<evidence type="ECO:0000313" key="3">
    <source>
        <dbReference type="EMBL" id="GFT33349.1"/>
    </source>
</evidence>
<dbReference type="OrthoDB" id="6433911at2759"/>
<dbReference type="AlphaFoldDB" id="A0A8X6NTI3"/>
<accession>A0A8X6NTI3</accession>
<reference evidence="3" key="1">
    <citation type="submission" date="2020-08" db="EMBL/GenBank/DDBJ databases">
        <title>Multicomponent nature underlies the extraordinary mechanical properties of spider dragline silk.</title>
        <authorList>
            <person name="Kono N."/>
            <person name="Nakamura H."/>
            <person name="Mori M."/>
            <person name="Yoshida Y."/>
            <person name="Ohtoshi R."/>
            <person name="Malay A.D."/>
            <person name="Moran D.A.P."/>
            <person name="Tomita M."/>
            <person name="Numata K."/>
            <person name="Arakawa K."/>
        </authorList>
    </citation>
    <scope>NUCLEOTIDE SEQUENCE</scope>
</reference>
<comment type="caution">
    <text evidence="3">The sequence shown here is derived from an EMBL/GenBank/DDBJ whole genome shotgun (WGS) entry which is preliminary data.</text>
</comment>
<proteinExistence type="predicted"/>
<dbReference type="EMBL" id="BMAW01013335">
    <property type="protein sequence ID" value="GFT33349.1"/>
    <property type="molecule type" value="Genomic_DNA"/>
</dbReference>
<feature type="compositionally biased region" description="Low complexity" evidence="2">
    <location>
        <begin position="436"/>
        <end position="449"/>
    </location>
</feature>
<evidence type="ECO:0000313" key="4">
    <source>
        <dbReference type="Proteomes" id="UP000887013"/>
    </source>
</evidence>
<evidence type="ECO:0000256" key="1">
    <source>
        <dbReference type="SAM" id="Coils"/>
    </source>
</evidence>
<sequence>MNQVKILNKNVIEIREVFPISAEKSDNLLKKKSVLEISSMIEKNKTFLRKKPIMISDKNLTNAFAGPITGTKRSNISLSDDSSSSGKKFKEYLKKEDADDECQAIKVVPNSFKSYSRANLYHSQEKIPPVATKVIYVGETSQIPIIKQAMSASKCAETSAANLLLNNVPSLNKELTLQIKHMSVEKVSNGKQSAETNSPEVASSQKVIINLPNEKPVLESERKPDIINFSGNGSTFQNEQLKNIVENKQITVLPIGSIANVTSPSLQLPSQNSKTELCVLQNFNDAKNVSIKSYSPIKFDSQKQVRTSYEIVNTQPFKFITNKSSIAKPSSSEDLKSFTSCTVSSGEKDIIHCRDSAEDMEHKCPLTNVSPAHTTPKAYIISPLEKNQVTCTKRNVIKNKSKKSSSPITSPRTKISFVNRKKISPKSKNNSCETQNKSSASKVNSSAKKITNMPAKVSSVKQDKVTCNKNYSCKTINKNSAVEVAFCVPKIASASSIIALPKSDEIRNEKNNMQEIGSKNIQQLTQHKNRFVSVNKVTDSAVISKIKPKILFLRTVLQKLPDVIYQECIKKGYINVQKLAEMYISTTYRQRRYPVSTSSNVQATSLKLGQQNDCNKKIPNTLDILKKNVSKHVASLSAEKDVLPLSRNVKWSIQSVFPVLRKDALPCNLQLFKVNVDDMKKINICLEDSTIKPKNTFVTVSPAASKQQIFPVKILINENAEKGESNQVIKGPISTSSVMHLNTPVQQTLTKNNSKNIEELLELSAKKKIENEKMKKKEKIIQKMLLKYEEKEEKKQFKYLQKKLIHFIEKYKSHFKGRFGLLMDTFTNSSKLMEEIHNLNRAESDDARHLLLKLVKKILGNSDSVVIRENRKKDAESQSAQEKQIANKRSVESFVNISTSKIKKRLHTPSLECKGGKSLPRCTSGNIFSSSPSQDNVYLYDPNSENVRKAREEVISYSKKANESPKKDPYKLLSQNMKPHTDDPYADFSLITVSVILSTICERFSTDSCKYVVINRGIS</sequence>